<dbReference type="InterPro" id="IPR012910">
    <property type="entry name" value="Plug_dom"/>
</dbReference>
<reference evidence="14" key="2">
    <citation type="journal article" date="2024" name="Antonie Van Leeuwenhoek">
        <title>Roseihalotalea indica gen. nov., sp. nov., a halophilic Bacteroidetes from mesopelagic Southwest Indian Ocean with higher carbohydrate metabolic potential.</title>
        <authorList>
            <person name="Chen B."/>
            <person name="Zhang M."/>
            <person name="Lin D."/>
            <person name="Ye J."/>
            <person name="Tang K."/>
        </authorList>
    </citation>
    <scope>NUCLEOTIDE SEQUENCE</scope>
    <source>
        <strain evidence="14">TK19036</strain>
    </source>
</reference>
<evidence type="ECO:0000259" key="13">
    <source>
        <dbReference type="Pfam" id="PF07715"/>
    </source>
</evidence>
<evidence type="ECO:0000256" key="1">
    <source>
        <dbReference type="ARBA" id="ARBA00004571"/>
    </source>
</evidence>
<feature type="domain" description="TonB-dependent receptor plug" evidence="13">
    <location>
        <begin position="125"/>
        <end position="226"/>
    </location>
</feature>
<evidence type="ECO:0000256" key="11">
    <source>
        <dbReference type="RuleBase" id="RU003357"/>
    </source>
</evidence>
<evidence type="ECO:0000259" key="12">
    <source>
        <dbReference type="Pfam" id="PF00593"/>
    </source>
</evidence>
<name>A0AA49GIQ9_9BACT</name>
<evidence type="ECO:0000256" key="2">
    <source>
        <dbReference type="ARBA" id="ARBA00022448"/>
    </source>
</evidence>
<evidence type="ECO:0000256" key="8">
    <source>
        <dbReference type="ARBA" id="ARBA00023170"/>
    </source>
</evidence>
<keyword evidence="3 10" id="KW-1134">Transmembrane beta strand</keyword>
<dbReference type="InterPro" id="IPR037066">
    <property type="entry name" value="Plug_dom_sf"/>
</dbReference>
<evidence type="ECO:0000256" key="10">
    <source>
        <dbReference type="PROSITE-ProRule" id="PRU01360"/>
    </source>
</evidence>
<dbReference type="CDD" id="cd01347">
    <property type="entry name" value="ligand_gated_channel"/>
    <property type="match status" value="1"/>
</dbReference>
<keyword evidence="5" id="KW-0732">Signal</keyword>
<comment type="subcellular location">
    <subcellularLocation>
        <location evidence="1 10">Cell outer membrane</location>
        <topology evidence="1 10">Multi-pass membrane protein</topology>
    </subcellularLocation>
</comment>
<dbReference type="Gene3D" id="2.40.170.20">
    <property type="entry name" value="TonB-dependent receptor, beta-barrel domain"/>
    <property type="match status" value="1"/>
</dbReference>
<dbReference type="PANTHER" id="PTHR30069:SF29">
    <property type="entry name" value="HEMOGLOBIN AND HEMOGLOBIN-HAPTOGLOBIN-BINDING PROTEIN 1-RELATED"/>
    <property type="match status" value="1"/>
</dbReference>
<dbReference type="Gene3D" id="2.170.130.10">
    <property type="entry name" value="TonB-dependent receptor, plug domain"/>
    <property type="match status" value="1"/>
</dbReference>
<keyword evidence="9 10" id="KW-0998">Cell outer membrane</keyword>
<keyword evidence="6 11" id="KW-0798">TonB box</keyword>
<comment type="similarity">
    <text evidence="10 11">Belongs to the TonB-dependent receptor family.</text>
</comment>
<dbReference type="GO" id="GO:0009279">
    <property type="term" value="C:cell outer membrane"/>
    <property type="evidence" value="ECO:0007669"/>
    <property type="project" value="UniProtKB-SubCell"/>
</dbReference>
<dbReference type="InterPro" id="IPR000531">
    <property type="entry name" value="Beta-barrel_TonB"/>
</dbReference>
<dbReference type="Pfam" id="PF13715">
    <property type="entry name" value="CarbopepD_reg_2"/>
    <property type="match status" value="1"/>
</dbReference>
<evidence type="ECO:0000256" key="6">
    <source>
        <dbReference type="ARBA" id="ARBA00023077"/>
    </source>
</evidence>
<reference evidence="14" key="1">
    <citation type="journal article" date="2023" name="Comput. Struct. Biotechnol. J.">
        <title>Discovery of a novel marine Bacteroidetes with a rich repertoire of carbohydrate-active enzymes.</title>
        <authorList>
            <person name="Chen B."/>
            <person name="Liu G."/>
            <person name="Chen Q."/>
            <person name="Wang H."/>
            <person name="Liu L."/>
            <person name="Tang K."/>
        </authorList>
    </citation>
    <scope>NUCLEOTIDE SEQUENCE</scope>
    <source>
        <strain evidence="14">TK19036</strain>
    </source>
</reference>
<dbReference type="InterPro" id="IPR039426">
    <property type="entry name" value="TonB-dep_rcpt-like"/>
</dbReference>
<proteinExistence type="inferred from homology"/>
<accession>A0AA49GIQ9</accession>
<evidence type="ECO:0000256" key="5">
    <source>
        <dbReference type="ARBA" id="ARBA00022729"/>
    </source>
</evidence>
<dbReference type="PROSITE" id="PS52016">
    <property type="entry name" value="TONB_DEPENDENT_REC_3"/>
    <property type="match status" value="1"/>
</dbReference>
<keyword evidence="4 10" id="KW-0812">Transmembrane</keyword>
<dbReference type="GO" id="GO:0015344">
    <property type="term" value="F:siderophore uptake transmembrane transporter activity"/>
    <property type="evidence" value="ECO:0007669"/>
    <property type="project" value="TreeGrafter"/>
</dbReference>
<feature type="domain" description="TonB-dependent receptor-like beta-barrel" evidence="12">
    <location>
        <begin position="337"/>
        <end position="745"/>
    </location>
</feature>
<dbReference type="GO" id="GO:0044718">
    <property type="term" value="P:siderophore transmembrane transport"/>
    <property type="evidence" value="ECO:0007669"/>
    <property type="project" value="TreeGrafter"/>
</dbReference>
<dbReference type="Gene3D" id="2.60.40.1120">
    <property type="entry name" value="Carboxypeptidase-like, regulatory domain"/>
    <property type="match status" value="1"/>
</dbReference>
<organism evidence="14">
    <name type="scientific">Roseihalotalea indica</name>
    <dbReference type="NCBI Taxonomy" id="2867963"/>
    <lineage>
        <taxon>Bacteria</taxon>
        <taxon>Pseudomonadati</taxon>
        <taxon>Bacteroidota</taxon>
        <taxon>Cytophagia</taxon>
        <taxon>Cytophagales</taxon>
        <taxon>Catalimonadaceae</taxon>
        <taxon>Roseihalotalea</taxon>
    </lineage>
</organism>
<evidence type="ECO:0000256" key="7">
    <source>
        <dbReference type="ARBA" id="ARBA00023136"/>
    </source>
</evidence>
<dbReference type="AlphaFoldDB" id="A0AA49GIQ9"/>
<gene>
    <name evidence="14" type="ORF">K4G66_21485</name>
</gene>
<evidence type="ECO:0000313" key="14">
    <source>
        <dbReference type="EMBL" id="WKN34952.1"/>
    </source>
</evidence>
<dbReference type="PANTHER" id="PTHR30069">
    <property type="entry name" value="TONB-DEPENDENT OUTER MEMBRANE RECEPTOR"/>
    <property type="match status" value="1"/>
</dbReference>
<protein>
    <submittedName>
        <fullName evidence="14">TonB-dependent receptor</fullName>
    </submittedName>
</protein>
<dbReference type="InterPro" id="IPR036942">
    <property type="entry name" value="Beta-barrel_TonB_sf"/>
</dbReference>
<dbReference type="SUPFAM" id="SSF56935">
    <property type="entry name" value="Porins"/>
    <property type="match status" value="1"/>
</dbReference>
<evidence type="ECO:0000256" key="9">
    <source>
        <dbReference type="ARBA" id="ARBA00023237"/>
    </source>
</evidence>
<dbReference type="SUPFAM" id="SSF49464">
    <property type="entry name" value="Carboxypeptidase regulatory domain-like"/>
    <property type="match status" value="1"/>
</dbReference>
<sequence>MSKRTSGFGLLELLIIGILPSLSMGQSSIMEGKVVNQSTHLPVANATVMLEGTQVGTMTDTDGAFHLNQLPTGTYQLIVTHVGYTTWQQTINIPSEQPIHIALAESSEALANVVVTATRTERAIDEVPMPVQIITSEQIERIGSLRLNEVLQEQTGLQMISDHGAGLQMQGLSSDYILILIDGEPVIGRTAGTIDLTRLTVNNIARIEIIRGPASSLYGSEAMAGVVNIITQGNEPGWSGTLGTQYRSFGTLDAHAEASYRNERLSAQLFINRLSSDGFDLSKETVSQTSPPFQAYTLAPKMSYHFSDQLKLRISGRYYWEGQENTLDITEEGSIARLDEEGLRQDWNIFPTLEYQPNDHHKLQLRQYFTGYQTNTDITYQADGSVYDASYFDQTFRRSELQYDWFRNENHIITGGAGYLTEQVEATRYDDKNQFISTYAYAQYQWVPTPKWNVVAGGRYDAHSAYANRLSPKLAIGYKPNEQLSLQASFGGGYKAPDFRQLLLAFTNPVAGYSVFGSRVVAEKIAELQAQWQIAQILIDPETIKEIKAESSLAYNLGFTLKPTKTIVFKTNLFRNTIQDLIETAPIARKTNGQNVFSYFNYAQVITQGVETQFDYTLFQNLTFSAGYQYLDTRDKEAYKAIKDGKVFRKNEENRTVRVTTSDYGGLFNRSRHSGNAKLMYTHAPLGLDVALRGIYRGPWGIGDVNGNTVLDDEREYADGYWLINLATNKKLGEKLRLEAGINNLLSKTTANEPTLAGRIYFAGLQWNFNH</sequence>
<evidence type="ECO:0000256" key="3">
    <source>
        <dbReference type="ARBA" id="ARBA00022452"/>
    </source>
</evidence>
<evidence type="ECO:0000256" key="4">
    <source>
        <dbReference type="ARBA" id="ARBA00022692"/>
    </source>
</evidence>
<keyword evidence="2 10" id="KW-0813">Transport</keyword>
<dbReference type="Pfam" id="PF07715">
    <property type="entry name" value="Plug"/>
    <property type="match status" value="1"/>
</dbReference>
<keyword evidence="8 14" id="KW-0675">Receptor</keyword>
<dbReference type="Pfam" id="PF00593">
    <property type="entry name" value="TonB_dep_Rec_b-barrel"/>
    <property type="match status" value="1"/>
</dbReference>
<dbReference type="EMBL" id="CP120682">
    <property type="protein sequence ID" value="WKN34952.1"/>
    <property type="molecule type" value="Genomic_DNA"/>
</dbReference>
<keyword evidence="7 10" id="KW-0472">Membrane</keyword>
<dbReference type="InterPro" id="IPR008969">
    <property type="entry name" value="CarboxyPept-like_regulatory"/>
</dbReference>